<dbReference type="InterPro" id="IPR042486">
    <property type="entry name" value="Arabino_trans_C_2"/>
</dbReference>
<organism evidence="16 17">
    <name type="scientific">Rhodococcoides corynebacterioides</name>
    <dbReference type="NCBI Taxonomy" id="53972"/>
    <lineage>
        <taxon>Bacteria</taxon>
        <taxon>Bacillati</taxon>
        <taxon>Actinomycetota</taxon>
        <taxon>Actinomycetes</taxon>
        <taxon>Mycobacteriales</taxon>
        <taxon>Nocardiaceae</taxon>
        <taxon>Rhodococcoides</taxon>
    </lineage>
</organism>
<evidence type="ECO:0000256" key="1">
    <source>
        <dbReference type="ARBA" id="ARBA00003001"/>
    </source>
</evidence>
<feature type="transmembrane region" description="Helical" evidence="12">
    <location>
        <begin position="613"/>
        <end position="636"/>
    </location>
</feature>
<dbReference type="Gene3D" id="3.40.190.160">
    <property type="match status" value="1"/>
</dbReference>
<evidence type="ECO:0000259" key="15">
    <source>
        <dbReference type="Pfam" id="PF17689"/>
    </source>
</evidence>
<comment type="similarity">
    <text evidence="3">Belongs to the emb family.</text>
</comment>
<dbReference type="Gene3D" id="2.60.120.610">
    <property type="entry name" value="arabinofuranosyltransferase like domain"/>
    <property type="match status" value="1"/>
</dbReference>
<dbReference type="Pfam" id="PF17689">
    <property type="entry name" value="Arabino_trans_N"/>
    <property type="match status" value="1"/>
</dbReference>
<dbReference type="EC" id="2.4.2.-" evidence="16"/>
<dbReference type="Gene3D" id="2.60.120.940">
    <property type="entry name" value="EmbC, C-terminal domain, subdomain 2"/>
    <property type="match status" value="1"/>
</dbReference>
<keyword evidence="6 16" id="KW-0808">Transferase</keyword>
<dbReference type="InterPro" id="IPR032731">
    <property type="entry name" value="Arabino_trans_C"/>
</dbReference>
<dbReference type="InterPro" id="IPR040920">
    <property type="entry name" value="Arabino_trans_N"/>
</dbReference>
<feature type="transmembrane region" description="Helical" evidence="12">
    <location>
        <begin position="696"/>
        <end position="718"/>
    </location>
</feature>
<keyword evidence="17" id="KW-1185">Reference proteome</keyword>
<evidence type="ECO:0000259" key="14">
    <source>
        <dbReference type="Pfam" id="PF14896"/>
    </source>
</evidence>
<feature type="transmembrane region" description="Helical" evidence="12">
    <location>
        <begin position="32"/>
        <end position="51"/>
    </location>
</feature>
<keyword evidence="5 16" id="KW-0328">Glycosyltransferase</keyword>
<evidence type="ECO:0000256" key="5">
    <source>
        <dbReference type="ARBA" id="ARBA00022676"/>
    </source>
</evidence>
<keyword evidence="7 12" id="KW-0812">Transmembrane</keyword>
<feature type="transmembrane region" description="Helical" evidence="12">
    <location>
        <begin position="656"/>
        <end position="675"/>
    </location>
</feature>
<feature type="transmembrane region" description="Helical" evidence="12">
    <location>
        <begin position="418"/>
        <end position="443"/>
    </location>
</feature>
<feature type="domain" description="Arabinosyltransferase C-terminal" evidence="14">
    <location>
        <begin position="715"/>
        <end position="1101"/>
    </location>
</feature>
<evidence type="ECO:0000256" key="11">
    <source>
        <dbReference type="SAM" id="MobiDB-lite"/>
    </source>
</evidence>
<feature type="transmembrane region" description="Helical" evidence="12">
    <location>
        <begin position="463"/>
        <end position="482"/>
    </location>
</feature>
<dbReference type="Pfam" id="PF04602">
    <property type="entry name" value="Arabinose_trans"/>
    <property type="match status" value="1"/>
</dbReference>
<feature type="region of interest" description="Disordered" evidence="11">
    <location>
        <begin position="797"/>
        <end position="823"/>
    </location>
</feature>
<evidence type="ECO:0000259" key="13">
    <source>
        <dbReference type="Pfam" id="PF04602"/>
    </source>
</evidence>
<name>A0ABS2KXY5_9NOCA</name>
<comment type="subcellular location">
    <subcellularLocation>
        <location evidence="2">Cell membrane</location>
        <topology evidence="2">Multi-pass membrane protein</topology>
    </subcellularLocation>
</comment>
<accession>A0ABS2KXY5</accession>
<evidence type="ECO:0000256" key="7">
    <source>
        <dbReference type="ARBA" id="ARBA00022692"/>
    </source>
</evidence>
<reference evidence="16 17" key="1">
    <citation type="submission" date="2021-01" db="EMBL/GenBank/DDBJ databases">
        <title>Genomics of switchgrass bacterial isolates.</title>
        <authorList>
            <person name="Shade A."/>
        </authorList>
    </citation>
    <scope>NUCLEOTIDE SEQUENCE [LARGE SCALE GENOMIC DNA]</scope>
    <source>
        <strain evidence="16 17">PvP111</strain>
    </source>
</reference>
<feature type="transmembrane region" description="Helical" evidence="12">
    <location>
        <begin position="524"/>
        <end position="545"/>
    </location>
</feature>
<feature type="compositionally biased region" description="Low complexity" evidence="11">
    <location>
        <begin position="1"/>
        <end position="10"/>
    </location>
</feature>
<protein>
    <submittedName>
        <fullName evidence="16">Arabinosyltransferase B</fullName>
        <ecNumber evidence="16">2.4.2.-</ecNumber>
    </submittedName>
</protein>
<feature type="domain" description="Arabinofuranosyltransferase central" evidence="13">
    <location>
        <begin position="218"/>
        <end position="676"/>
    </location>
</feature>
<evidence type="ECO:0000256" key="8">
    <source>
        <dbReference type="ARBA" id="ARBA00022989"/>
    </source>
</evidence>
<evidence type="ECO:0000256" key="6">
    <source>
        <dbReference type="ARBA" id="ARBA00022679"/>
    </source>
</evidence>
<dbReference type="GO" id="GO:0016757">
    <property type="term" value="F:glycosyltransferase activity"/>
    <property type="evidence" value="ECO:0007669"/>
    <property type="project" value="UniProtKB-KW"/>
</dbReference>
<feature type="transmembrane region" description="Helical" evidence="12">
    <location>
        <begin position="586"/>
        <end position="606"/>
    </location>
</feature>
<comment type="function">
    <text evidence="1">Arabinosyl transferase responsible for the polymerization of arabinose into the arabinan of arabinogalactan.</text>
</comment>
<sequence length="1103" mass="116945">MPDALTSSPTAPTPAGPDRSVDVRQQYRTTRLVAMVAGVLGVLFAILTPFLPVTQDDAVVQWPQNGTVDSVDAPLMSQVPVSVSVSIPCSAVADVPAAGGILLSTAPPQGEGAALNAMFVRVGENTVDVLDRNVVIVSAPRSEVQSAACGAITFTSTIDATSASFDGLVDAQGNPRAGELGGDLRPQVVGVYSDLAGSAAQYPGLDVSIAVDSRFSSSPTVLKLLAMAAAIACTALALSALARLDGVDGRTHRRFFPAHWWKVTGIDAVVVGALAGWHFFGANTADDGYLLTMARVSDNAGYMANYFRWFGVPEAPFGWYYDVLAAFAKISTASPWMRLPALIAGILCWLVISREVVPRLGRAVRVNSVAVWTGGLVFLAFWLPYNNGLRPEPIVALGALLTWCSVERAIATGRLLPAAMAALIGAFTLAAAPTGLMCVAAILTGIRPLVRIVVKRHRMVGTLPLLAPIASAGVLVLIVVYGDQTFAAVQESTRVRTLIGPNLPWYNDFLRYYYLFVQTVDGSVARRFAFLTMLLCLFTTVFVLLRRKRIPGVPSGPAWRLIGVVFGTIFFMMFNPTKWTHHFGVYAGIAGSLAALTAVAVSASALRSRRNRTVFVVGLAFVLALSFSGINGYWYVSSYGVPWFDKVVSVKGIQSNTVLLILFFVAVGLAAWHYLREGFAAPQPKPGTERGRRIRKFAAAPLTVVAGLLVLFEILSLLKGAVSQYPAYSLGRSNVQALAGNGCGLAGDVLVESDPNAGVLSPLPGPVDSATGPLGGAEPVGFTPNGIPTDLSADAVEVKPGQGNTDQQSVGASFEEGQSSGTAGGVGAAGVNGSTARLPFGLDPATTPVLGSYQTGVQTPAYATSSWYGLPARSDDAPLVVVSAAGRIWSENQETGENTYGQSLRVEYGIRQPDGSVQVQGDYLPKDIGPAPSWRNLRIPLDELSPDADAVRVVANDPNLTGDQWLAFTPPRVPVVVPLQEEIGTTQPVLLDWAVGLQFPCQRPFDHLDGVAEVPNFRILPDRGLAVSSTDTWQAAENGGPLGFTEMLATPTTVPTYLNHDWGRDWGSLERYDKFDPSASAATVEVTEQTRSGLWSPGTLRVY</sequence>
<proteinExistence type="inferred from homology"/>
<keyword evidence="10" id="KW-0961">Cell wall biogenesis/degradation</keyword>
<feature type="compositionally biased region" description="Polar residues" evidence="11">
    <location>
        <begin position="802"/>
        <end position="811"/>
    </location>
</feature>
<feature type="domain" description="Arabinosyltransferas concanavalin like" evidence="15">
    <location>
        <begin position="55"/>
        <end position="214"/>
    </location>
</feature>
<dbReference type="InterPro" id="IPR007680">
    <property type="entry name" value="Arabino_trans_central"/>
</dbReference>
<keyword evidence="4" id="KW-1003">Cell membrane</keyword>
<evidence type="ECO:0000256" key="12">
    <source>
        <dbReference type="SAM" id="Phobius"/>
    </source>
</evidence>
<evidence type="ECO:0000313" key="16">
    <source>
        <dbReference type="EMBL" id="MBM7416799.1"/>
    </source>
</evidence>
<dbReference type="InterPro" id="IPR027451">
    <property type="entry name" value="EmbABC_dom1"/>
</dbReference>
<dbReference type="Pfam" id="PF14896">
    <property type="entry name" value="Arabino_trans_C"/>
    <property type="match status" value="1"/>
</dbReference>
<evidence type="ECO:0000256" key="4">
    <source>
        <dbReference type="ARBA" id="ARBA00022475"/>
    </source>
</evidence>
<evidence type="ECO:0000256" key="9">
    <source>
        <dbReference type="ARBA" id="ARBA00023136"/>
    </source>
</evidence>
<feature type="region of interest" description="Disordered" evidence="11">
    <location>
        <begin position="1"/>
        <end position="22"/>
    </location>
</feature>
<evidence type="ECO:0000256" key="10">
    <source>
        <dbReference type="ARBA" id="ARBA00023316"/>
    </source>
</evidence>
<evidence type="ECO:0000313" key="17">
    <source>
        <dbReference type="Proteomes" id="UP000703038"/>
    </source>
</evidence>
<keyword evidence="9 12" id="KW-0472">Membrane</keyword>
<dbReference type="RefSeq" id="WP_204869523.1">
    <property type="nucleotide sequence ID" value="NZ_JAFBBK010000001.1"/>
</dbReference>
<feature type="transmembrane region" description="Helical" evidence="12">
    <location>
        <begin position="364"/>
        <end position="383"/>
    </location>
</feature>
<evidence type="ECO:0000256" key="2">
    <source>
        <dbReference type="ARBA" id="ARBA00004651"/>
    </source>
</evidence>
<feature type="transmembrane region" description="Helical" evidence="12">
    <location>
        <begin position="336"/>
        <end position="352"/>
    </location>
</feature>
<dbReference type="EMBL" id="JAFBBK010000001">
    <property type="protein sequence ID" value="MBM7416799.1"/>
    <property type="molecule type" value="Genomic_DNA"/>
</dbReference>
<feature type="transmembrane region" description="Helical" evidence="12">
    <location>
        <begin position="221"/>
        <end position="242"/>
    </location>
</feature>
<evidence type="ECO:0000256" key="3">
    <source>
        <dbReference type="ARBA" id="ARBA00008195"/>
    </source>
</evidence>
<feature type="transmembrane region" description="Helical" evidence="12">
    <location>
        <begin position="263"/>
        <end position="280"/>
    </location>
</feature>
<gene>
    <name evidence="16" type="ORF">JOE42_003532</name>
</gene>
<feature type="transmembrane region" description="Helical" evidence="12">
    <location>
        <begin position="557"/>
        <end position="574"/>
    </location>
</feature>
<comment type="caution">
    <text evidence="16">The sequence shown here is derived from an EMBL/GenBank/DDBJ whole genome shotgun (WGS) entry which is preliminary data.</text>
</comment>
<dbReference type="Proteomes" id="UP000703038">
    <property type="component" value="Unassembled WGS sequence"/>
</dbReference>
<keyword evidence="8 12" id="KW-1133">Transmembrane helix</keyword>